<evidence type="ECO:0000313" key="3">
    <source>
        <dbReference type="Proteomes" id="UP001332192"/>
    </source>
</evidence>
<dbReference type="PANTHER" id="PTHR33434">
    <property type="entry name" value="DEGV DOMAIN-CONTAINING PROTEIN DR_1986-RELATED"/>
    <property type="match status" value="1"/>
</dbReference>
<dbReference type="SUPFAM" id="SSF82549">
    <property type="entry name" value="DAK1/DegV-like"/>
    <property type="match status" value="1"/>
</dbReference>
<accession>A0ABZ1BWU8</accession>
<dbReference type="Gene3D" id="3.40.50.10170">
    <property type="match status" value="1"/>
</dbReference>
<dbReference type="InterPro" id="IPR043168">
    <property type="entry name" value="DegV_C"/>
</dbReference>
<dbReference type="Pfam" id="PF02645">
    <property type="entry name" value="DegV"/>
    <property type="match status" value="1"/>
</dbReference>
<dbReference type="InterPro" id="IPR050270">
    <property type="entry name" value="DegV_domain_contain"/>
</dbReference>
<evidence type="ECO:0000313" key="2">
    <source>
        <dbReference type="EMBL" id="WRP17136.1"/>
    </source>
</evidence>
<dbReference type="PROSITE" id="PS51482">
    <property type="entry name" value="DEGV"/>
    <property type="match status" value="1"/>
</dbReference>
<dbReference type="PANTHER" id="PTHR33434:SF2">
    <property type="entry name" value="FATTY ACID-BINDING PROTEIN TM_1468"/>
    <property type="match status" value="1"/>
</dbReference>
<protein>
    <submittedName>
        <fullName evidence="2">DegV family protein</fullName>
    </submittedName>
</protein>
<name>A0ABZ1BWU8_9FIRM</name>
<dbReference type="InterPro" id="IPR003797">
    <property type="entry name" value="DegV"/>
</dbReference>
<dbReference type="EMBL" id="CP141615">
    <property type="protein sequence ID" value="WRP17136.1"/>
    <property type="molecule type" value="Genomic_DNA"/>
</dbReference>
<proteinExistence type="predicted"/>
<dbReference type="Proteomes" id="UP001332192">
    <property type="component" value="Chromosome"/>
</dbReference>
<dbReference type="NCBIfam" id="TIGR00762">
    <property type="entry name" value="DegV"/>
    <property type="match status" value="1"/>
</dbReference>
<sequence length="290" mass="31171">MASGRARPARPGAVRVVTDSVACVPLAIARAVRLEIVPLWIQVGGEQYRDGLDIEPRAVYRKLREGNAITTSAPSVGDFLQAFERLAREGARQIVAVTLAREFSGVFNNARLAAEESPVPVTVIDSRTAASAQGWIAIEAARAASRGAGVEAIARRIEEVRPRAKVYALVPELRYLRRGGRVVQALARLGAALGVIPILAIEGDGRVEPLAITRSKAAALQRIIEEVRRDGRQGRLHLAVLESDAPEDARWLLDAVRAEVDVAEWHVAPFTPAMGAHAGPGIVGVGYWVE</sequence>
<keyword evidence="3" id="KW-1185">Reference proteome</keyword>
<gene>
    <name evidence="2" type="ORF">U7230_13770</name>
</gene>
<dbReference type="RefSeq" id="WP_324716408.1">
    <property type="nucleotide sequence ID" value="NZ_CP141615.1"/>
</dbReference>
<reference evidence="2 3" key="1">
    <citation type="journal article" date="2024" name="Front. Microbiol.">
        <title>Novel thermophilic genera Geochorda gen. nov. and Carboxydochorda gen. nov. from the deep terrestrial subsurface reveal the ecophysiological diversity in the class Limnochordia.</title>
        <authorList>
            <person name="Karnachuk O.V."/>
            <person name="Lukina A.P."/>
            <person name="Avakyan M.R."/>
            <person name="Kadnikov V.V."/>
            <person name="Begmatov S."/>
            <person name="Beletsky A.V."/>
            <person name="Vlasova K.G."/>
            <person name="Novikov A.A."/>
            <person name="Shcherbakova V.A."/>
            <person name="Mardanov A.V."/>
            <person name="Ravin N.V."/>
        </authorList>
    </citation>
    <scope>NUCLEOTIDE SEQUENCE [LARGE SCALE GENOMIC DNA]</scope>
    <source>
        <strain evidence="2 3">L945</strain>
    </source>
</reference>
<dbReference type="Gene3D" id="3.30.1180.10">
    <property type="match status" value="1"/>
</dbReference>
<evidence type="ECO:0000256" key="1">
    <source>
        <dbReference type="ARBA" id="ARBA00023121"/>
    </source>
</evidence>
<keyword evidence="1" id="KW-0446">Lipid-binding</keyword>
<organism evidence="2 3">
    <name type="scientific">Carboxydichorda subterranea</name>
    <dbReference type="NCBI Taxonomy" id="3109565"/>
    <lineage>
        <taxon>Bacteria</taxon>
        <taxon>Bacillati</taxon>
        <taxon>Bacillota</taxon>
        <taxon>Limnochordia</taxon>
        <taxon>Limnochordales</taxon>
        <taxon>Geochordaceae</taxon>
        <taxon>Carboxydichorda</taxon>
    </lineage>
</organism>